<keyword evidence="4 7" id="KW-0812">Transmembrane</keyword>
<feature type="domain" description="ABC transmembrane type-1" evidence="9">
    <location>
        <begin position="66"/>
        <end position="255"/>
    </location>
</feature>
<feature type="region of interest" description="Disordered" evidence="8">
    <location>
        <begin position="267"/>
        <end position="301"/>
    </location>
</feature>
<dbReference type="Pfam" id="PF00528">
    <property type="entry name" value="BPD_transp_1"/>
    <property type="match status" value="1"/>
</dbReference>
<dbReference type="Proteomes" id="UP000184440">
    <property type="component" value="Unassembled WGS sequence"/>
</dbReference>
<keyword evidence="6 7" id="KW-0472">Membrane</keyword>
<feature type="transmembrane region" description="Helical" evidence="7">
    <location>
        <begin position="111"/>
        <end position="129"/>
    </location>
</feature>
<dbReference type="PROSITE" id="PS50928">
    <property type="entry name" value="ABC_TM1"/>
    <property type="match status" value="1"/>
</dbReference>
<dbReference type="AlphaFoldDB" id="A0A1M7RJK2"/>
<reference evidence="10 11" key="1">
    <citation type="submission" date="2016-11" db="EMBL/GenBank/DDBJ databases">
        <authorList>
            <person name="Jaros S."/>
            <person name="Januszkiewicz K."/>
            <person name="Wedrychowicz H."/>
        </authorList>
    </citation>
    <scope>NUCLEOTIDE SEQUENCE [LARGE SCALE GENOMIC DNA]</scope>
    <source>
        <strain evidence="10 11">DSM 46144</strain>
    </source>
</reference>
<dbReference type="NCBIfam" id="TIGR01726">
    <property type="entry name" value="HEQRo_perm_3TM"/>
    <property type="match status" value="1"/>
</dbReference>
<evidence type="ECO:0000256" key="3">
    <source>
        <dbReference type="ARBA" id="ARBA00022475"/>
    </source>
</evidence>
<dbReference type="STRING" id="134849.SAMN05443668_11511"/>
<dbReference type="SUPFAM" id="SSF161098">
    <property type="entry name" value="MetI-like"/>
    <property type="match status" value="1"/>
</dbReference>
<evidence type="ECO:0000256" key="8">
    <source>
        <dbReference type="SAM" id="MobiDB-lite"/>
    </source>
</evidence>
<dbReference type="OrthoDB" id="4543034at2"/>
<keyword evidence="3" id="KW-1003">Cell membrane</keyword>
<dbReference type="InterPro" id="IPR035906">
    <property type="entry name" value="MetI-like_sf"/>
</dbReference>
<evidence type="ECO:0000313" key="10">
    <source>
        <dbReference type="EMBL" id="SHN46326.1"/>
    </source>
</evidence>
<feature type="transmembrane region" description="Helical" evidence="7">
    <location>
        <begin position="61"/>
        <end position="90"/>
    </location>
</feature>
<evidence type="ECO:0000256" key="6">
    <source>
        <dbReference type="ARBA" id="ARBA00023136"/>
    </source>
</evidence>
<evidence type="ECO:0000256" key="2">
    <source>
        <dbReference type="ARBA" id="ARBA00022448"/>
    </source>
</evidence>
<dbReference type="RefSeq" id="WP_073263223.1">
    <property type="nucleotide sequence ID" value="NZ_FRCS01000015.1"/>
</dbReference>
<keyword evidence="2 7" id="KW-0813">Transport</keyword>
<proteinExistence type="inferred from homology"/>
<dbReference type="InterPro" id="IPR043429">
    <property type="entry name" value="ArtM/GltK/GlnP/TcyL/YhdX-like"/>
</dbReference>
<feature type="transmembrane region" description="Helical" evidence="7">
    <location>
        <begin position="234"/>
        <end position="258"/>
    </location>
</feature>
<dbReference type="InterPro" id="IPR000515">
    <property type="entry name" value="MetI-like"/>
</dbReference>
<dbReference type="GO" id="GO:0006865">
    <property type="term" value="P:amino acid transport"/>
    <property type="evidence" value="ECO:0007669"/>
    <property type="project" value="TreeGrafter"/>
</dbReference>
<name>A0A1M7RJK2_9ACTN</name>
<dbReference type="GO" id="GO:0043190">
    <property type="term" value="C:ATP-binding cassette (ABC) transporter complex"/>
    <property type="evidence" value="ECO:0007669"/>
    <property type="project" value="InterPro"/>
</dbReference>
<dbReference type="PANTHER" id="PTHR30614">
    <property type="entry name" value="MEMBRANE COMPONENT OF AMINO ACID ABC TRANSPORTER"/>
    <property type="match status" value="1"/>
</dbReference>
<feature type="transmembrane region" description="Helical" evidence="7">
    <location>
        <begin position="20"/>
        <end position="41"/>
    </location>
</feature>
<dbReference type="PANTHER" id="PTHR30614:SF21">
    <property type="entry name" value="AMINO ACID ABC TRANSPORTER PERMEASE"/>
    <property type="match status" value="1"/>
</dbReference>
<keyword evidence="11" id="KW-1185">Reference proteome</keyword>
<evidence type="ECO:0000313" key="11">
    <source>
        <dbReference type="Proteomes" id="UP000184440"/>
    </source>
</evidence>
<evidence type="ECO:0000256" key="5">
    <source>
        <dbReference type="ARBA" id="ARBA00022989"/>
    </source>
</evidence>
<comment type="subcellular location">
    <subcellularLocation>
        <location evidence="1 7">Cell membrane</location>
        <topology evidence="1 7">Multi-pass membrane protein</topology>
    </subcellularLocation>
</comment>
<sequence length="301" mass="31887">MTDTLRIDHGPRHRRRLRYIDATVWTLVAGGLVLGAVQLARAGELAAAKWEPLTDPAIQKFLWGGLVGTVTAGATAIALAIPVGLVLAAGRLSPRRPIAAVAGAVTEVCRALPILFVVYFLLMVAPLWGLRVPPFWQIVVAIALHGAGALAEIFRAGMLALPKGQAEAAASLGLSRVQALRAVILPQVFRALLPAVISQSVAMLKETSLGYVVSYPELLRRGQLLADHLGDGYLQAYAVVAAVFITLNVALSALAVHLERRLSTTRVRAPAPGLASPPAPRQADRDDQEVGVSGSRRRDLG</sequence>
<dbReference type="EMBL" id="FRCS01000015">
    <property type="protein sequence ID" value="SHN46326.1"/>
    <property type="molecule type" value="Genomic_DNA"/>
</dbReference>
<dbReference type="InterPro" id="IPR010065">
    <property type="entry name" value="AA_ABC_transptr_permease_3TM"/>
</dbReference>
<gene>
    <name evidence="10" type="ORF">SAMN05443668_11511</name>
</gene>
<dbReference type="CDD" id="cd06261">
    <property type="entry name" value="TM_PBP2"/>
    <property type="match status" value="1"/>
</dbReference>
<evidence type="ECO:0000259" key="9">
    <source>
        <dbReference type="PROSITE" id="PS50928"/>
    </source>
</evidence>
<accession>A0A1M7RJK2</accession>
<keyword evidence="5 7" id="KW-1133">Transmembrane helix</keyword>
<comment type="similarity">
    <text evidence="7">Belongs to the binding-protein-dependent transport system permease family.</text>
</comment>
<evidence type="ECO:0000256" key="4">
    <source>
        <dbReference type="ARBA" id="ARBA00022692"/>
    </source>
</evidence>
<organism evidence="10 11">
    <name type="scientific">Cryptosporangium aurantiacum</name>
    <dbReference type="NCBI Taxonomy" id="134849"/>
    <lineage>
        <taxon>Bacteria</taxon>
        <taxon>Bacillati</taxon>
        <taxon>Actinomycetota</taxon>
        <taxon>Actinomycetes</taxon>
        <taxon>Cryptosporangiales</taxon>
        <taxon>Cryptosporangiaceae</taxon>
        <taxon>Cryptosporangium</taxon>
    </lineage>
</organism>
<evidence type="ECO:0000256" key="7">
    <source>
        <dbReference type="RuleBase" id="RU363032"/>
    </source>
</evidence>
<dbReference type="GO" id="GO:0022857">
    <property type="term" value="F:transmembrane transporter activity"/>
    <property type="evidence" value="ECO:0007669"/>
    <property type="project" value="InterPro"/>
</dbReference>
<protein>
    <submittedName>
        <fullName evidence="10">Glutamate transport system permease protein</fullName>
    </submittedName>
</protein>
<evidence type="ECO:0000256" key="1">
    <source>
        <dbReference type="ARBA" id="ARBA00004651"/>
    </source>
</evidence>
<dbReference type="Gene3D" id="1.10.3720.10">
    <property type="entry name" value="MetI-like"/>
    <property type="match status" value="1"/>
</dbReference>